<dbReference type="Proteomes" id="UP000030759">
    <property type="component" value="Unassembled WGS sequence"/>
</dbReference>
<organism evidence="2 4">
    <name type="scientific">Cricetulus griseus</name>
    <name type="common">Chinese hamster</name>
    <name type="synonym">Cricetulus barabensis griseus</name>
    <dbReference type="NCBI Taxonomy" id="10029"/>
    <lineage>
        <taxon>Eukaryota</taxon>
        <taxon>Metazoa</taxon>
        <taxon>Chordata</taxon>
        <taxon>Craniata</taxon>
        <taxon>Vertebrata</taxon>
        <taxon>Euteleostomi</taxon>
        <taxon>Mammalia</taxon>
        <taxon>Eutheria</taxon>
        <taxon>Euarchontoglires</taxon>
        <taxon>Glires</taxon>
        <taxon>Rodentia</taxon>
        <taxon>Myomorpha</taxon>
        <taxon>Muroidea</taxon>
        <taxon>Cricetidae</taxon>
        <taxon>Cricetinae</taxon>
        <taxon>Cricetulus</taxon>
    </lineage>
</organism>
<evidence type="ECO:0000313" key="2">
    <source>
        <dbReference type="EMBL" id="EGV97741.1"/>
    </source>
</evidence>
<dbReference type="EMBL" id="JH000005">
    <property type="protein sequence ID" value="EGV97741.1"/>
    <property type="molecule type" value="Genomic_DNA"/>
</dbReference>
<accession>G3GS42</accession>
<reference evidence="2" key="2">
    <citation type="submission" date="2011-08" db="EMBL/GenBank/DDBJ databases">
        <title>The genomic sequence of the Chinese hamster ovary CHO-K1 cell line.</title>
        <authorList>
            <person name="Xu X."/>
            <person name="Nagarajan H."/>
            <person name="Lewis N.E."/>
            <person name="Pan S."/>
            <person name="Cai Z."/>
            <person name="Liu X."/>
            <person name="Chen W."/>
            <person name="Xie M."/>
            <person name="Wang W."/>
            <person name="Hammond S."/>
            <person name="Andersen M.R."/>
            <person name="Neff N."/>
            <person name="Passarelli B."/>
            <person name="Koh W."/>
            <person name="Fan C.H."/>
            <person name="Wang J."/>
            <person name="Gui Y."/>
            <person name="Lee K.H."/>
            <person name="Betenbaugh M.J."/>
            <person name="Quake S.R."/>
            <person name="Famili I."/>
            <person name="Palsson B.O."/>
            <person name="Wang J."/>
        </authorList>
    </citation>
    <scope>NUCLEOTIDE SEQUENCE</scope>
</reference>
<name>G3GS42_CRIGR</name>
<reference evidence="3" key="4">
    <citation type="submission" date="2013-03" db="EMBL/GenBank/DDBJ databases">
        <title>Chinese hamster genome sequenced from sorted chromosomes.</title>
        <authorList>
            <person name="Brinkrolf K."/>
            <person name="Rupp O."/>
            <person name="Laux H."/>
            <person name="Kollin F."/>
            <person name="Ernst W."/>
            <person name="Linke B."/>
            <person name="Kofler R."/>
            <person name="Romand S."/>
            <person name="Hesse F."/>
            <person name="Budach W.E."/>
            <person name="Galosy S."/>
            <person name="Muller D."/>
            <person name="Noll T."/>
            <person name="Wienberg J."/>
            <person name="Jostock T."/>
            <person name="Leonard M."/>
            <person name="Grillari J."/>
            <person name="Tauch A."/>
            <person name="Goesmann A."/>
            <person name="Helk B."/>
            <person name="Mott J.E."/>
            <person name="Puehler A."/>
            <person name="Borth N."/>
        </authorList>
    </citation>
    <scope>NUCLEOTIDE SEQUENCE</scope>
    <source>
        <strain evidence="3">17A/GY</strain>
    </source>
</reference>
<dbReference type="Proteomes" id="UP000001075">
    <property type="component" value="Unassembled WGS sequence"/>
</dbReference>
<feature type="region of interest" description="Disordered" evidence="1">
    <location>
        <begin position="87"/>
        <end position="123"/>
    </location>
</feature>
<evidence type="ECO:0000256" key="1">
    <source>
        <dbReference type="SAM" id="MobiDB-lite"/>
    </source>
</evidence>
<gene>
    <name evidence="3" type="ORF">H671_8g19542</name>
    <name evidence="2" type="ORF">I79_000352</name>
</gene>
<evidence type="ECO:0000313" key="3">
    <source>
        <dbReference type="EMBL" id="ERE66296.1"/>
    </source>
</evidence>
<reference evidence="5" key="3">
    <citation type="journal article" date="2013" name="Nat. Biotechnol.">
        <title>Chinese hamster genome sequenced from sorted chromosomes.</title>
        <authorList>
            <person name="Brinkrolf K."/>
            <person name="Rupp O."/>
            <person name="Laux H."/>
            <person name="Kollin F."/>
            <person name="Ernst W."/>
            <person name="Linke B."/>
            <person name="Kofler R."/>
            <person name="Romand S."/>
            <person name="Hesse F."/>
            <person name="Budach W.E."/>
            <person name="Galosy S."/>
            <person name="Muller D."/>
            <person name="Noll T."/>
            <person name="Wienberg J."/>
            <person name="Jostock T."/>
            <person name="Leonard M."/>
            <person name="Grillari J."/>
            <person name="Tauch A."/>
            <person name="Goesmann A."/>
            <person name="Helk B."/>
            <person name="Mott J.E."/>
            <person name="Puhler A."/>
            <person name="Borth N."/>
        </authorList>
    </citation>
    <scope>NUCLEOTIDE SEQUENCE [LARGE SCALE GENOMIC DNA]</scope>
    <source>
        <strain evidence="5">17A/GY</strain>
    </source>
</reference>
<evidence type="ECO:0000313" key="5">
    <source>
        <dbReference type="Proteomes" id="UP000030759"/>
    </source>
</evidence>
<reference evidence="4" key="1">
    <citation type="journal article" date="2011" name="Nat. Biotechnol.">
        <title>The genomic sequence of the Chinese hamster ovary (CHO)-K1 cell line.</title>
        <authorList>
            <person name="Xu X."/>
            <person name="Nagarajan H."/>
            <person name="Lewis N.E."/>
            <person name="Pan S."/>
            <person name="Cai Z."/>
            <person name="Liu X."/>
            <person name="Chen W."/>
            <person name="Xie M."/>
            <person name="Wang W."/>
            <person name="Hammond S."/>
            <person name="Andersen M.R."/>
            <person name="Neff N."/>
            <person name="Passarelli B."/>
            <person name="Koh W."/>
            <person name="Fan H.C."/>
            <person name="Wang J."/>
            <person name="Gui Y."/>
            <person name="Lee K.H."/>
            <person name="Betenbaugh M.J."/>
            <person name="Quake S.R."/>
            <person name="Famili I."/>
            <person name="Palsson B.O."/>
            <person name="Wang J."/>
        </authorList>
    </citation>
    <scope>NUCLEOTIDE SEQUENCE [LARGE SCALE GENOMIC DNA]</scope>
    <source>
        <strain evidence="4">CHO K1 cell line</strain>
    </source>
</reference>
<feature type="compositionally biased region" description="Basic residues" evidence="1">
    <location>
        <begin position="91"/>
        <end position="113"/>
    </location>
</feature>
<sequence length="123" mass="14441">MRCSLIQQVALQNTYASAPNRFPSLRIPLIYMMARSTSSVPPINYSESSTSYSWDKYLNSEKLRRYEANLKKTYQVLADRFRKTETDIKTNKKKSKRFKKKSKQLSKAHRKKGRNSDKVQRNG</sequence>
<feature type="compositionally biased region" description="Basic and acidic residues" evidence="1">
    <location>
        <begin position="114"/>
        <end position="123"/>
    </location>
</feature>
<dbReference type="EMBL" id="KE682699">
    <property type="protein sequence ID" value="ERE66296.1"/>
    <property type="molecule type" value="Genomic_DNA"/>
</dbReference>
<proteinExistence type="predicted"/>
<evidence type="ECO:0000313" key="4">
    <source>
        <dbReference type="Proteomes" id="UP000001075"/>
    </source>
</evidence>
<dbReference type="AlphaFoldDB" id="G3GS42"/>
<protein>
    <submittedName>
        <fullName evidence="2">Uncharacterized protein</fullName>
    </submittedName>
</protein>